<sequence>MKLPGRIAAACALALGAWSVPAAGDKPQLSVINGQGLRFGTFAVPTSGYREISPSGGVTSGGIFALDQSGVGPAQFVVQYDRGNNGRRRMDLVIELVFAAPATFAQGGLTARLSRYQIDLQGYGMVQPGQVIRVEIPNCVQRVCSRSFNLGGRIDVDRTFGGGLVEIPIFVDAVLVSSN</sequence>
<accession>A0A844Y0T9</accession>
<dbReference type="EMBL" id="WTYF01000004">
    <property type="protein sequence ID" value="MXO51057.1"/>
    <property type="molecule type" value="Genomic_DNA"/>
</dbReference>
<evidence type="ECO:0000313" key="2">
    <source>
        <dbReference type="EMBL" id="MXO51057.1"/>
    </source>
</evidence>
<dbReference type="InterPro" id="IPR025514">
    <property type="entry name" value="DUF4402"/>
</dbReference>
<dbReference type="AlphaFoldDB" id="A0A844Y0T9"/>
<dbReference type="Proteomes" id="UP000444185">
    <property type="component" value="Unassembled WGS sequence"/>
</dbReference>
<name>A0A844Y0T9_9SPHN</name>
<protein>
    <submittedName>
        <fullName evidence="2">DUF4402 domain-containing protein</fullName>
    </submittedName>
</protein>
<proteinExistence type="predicted"/>
<evidence type="ECO:0000313" key="3">
    <source>
        <dbReference type="Proteomes" id="UP000444185"/>
    </source>
</evidence>
<reference evidence="2 3" key="1">
    <citation type="submission" date="2019-12" db="EMBL/GenBank/DDBJ databases">
        <title>Genomic-based taxomic classification of the family Erythrobacteraceae.</title>
        <authorList>
            <person name="Xu L."/>
        </authorList>
    </citation>
    <scope>NUCLEOTIDE SEQUENCE [LARGE SCALE GENOMIC DNA]</scope>
    <source>
        <strain evidence="2 3">DSM 16225</strain>
    </source>
</reference>
<keyword evidence="3" id="KW-1185">Reference proteome</keyword>
<evidence type="ECO:0000256" key="1">
    <source>
        <dbReference type="SAM" id="SignalP"/>
    </source>
</evidence>
<dbReference type="RefSeq" id="WP_160607591.1">
    <property type="nucleotide sequence ID" value="NZ_WTYF01000004.1"/>
</dbReference>
<dbReference type="Pfam" id="PF14352">
    <property type="entry name" value="DUF4402"/>
    <property type="match status" value="1"/>
</dbReference>
<feature type="signal peptide" evidence="1">
    <location>
        <begin position="1"/>
        <end position="22"/>
    </location>
</feature>
<gene>
    <name evidence="2" type="ORF">GRI42_07050</name>
</gene>
<dbReference type="OrthoDB" id="7409826at2"/>
<feature type="chain" id="PRO_5032610742" evidence="1">
    <location>
        <begin position="23"/>
        <end position="179"/>
    </location>
</feature>
<comment type="caution">
    <text evidence="2">The sequence shown here is derived from an EMBL/GenBank/DDBJ whole genome shotgun (WGS) entry which is preliminary data.</text>
</comment>
<keyword evidence="1" id="KW-0732">Signal</keyword>
<organism evidence="2 3">
    <name type="scientific">Qipengyuania gaetbuli</name>
    <dbReference type="NCBI Taxonomy" id="266952"/>
    <lineage>
        <taxon>Bacteria</taxon>
        <taxon>Pseudomonadati</taxon>
        <taxon>Pseudomonadota</taxon>
        <taxon>Alphaproteobacteria</taxon>
        <taxon>Sphingomonadales</taxon>
        <taxon>Erythrobacteraceae</taxon>
        <taxon>Qipengyuania</taxon>
    </lineage>
</organism>